<proteinExistence type="predicted"/>
<dbReference type="EMBL" id="VJXX01000001">
    <property type="protein sequence ID" value="MPY10351.1"/>
    <property type="molecule type" value="Genomic_DNA"/>
</dbReference>
<evidence type="ECO:0000313" key="1">
    <source>
        <dbReference type="EMBL" id="MPY10351.1"/>
    </source>
</evidence>
<protein>
    <submittedName>
        <fullName evidence="1">Uncharacterized protein</fullName>
    </submittedName>
</protein>
<dbReference type="OrthoDB" id="4950140at2"/>
<name>A0A7X1NNZ5_9MICC</name>
<keyword evidence="2" id="KW-1185">Reference proteome</keyword>
<reference evidence="2" key="1">
    <citation type="submission" date="2019-07" db="EMBL/GenBank/DDBJ databases">
        <title>Arthrobacter KR32 sp. nov., isolated from mountain cheese made of cows milk.</title>
        <authorList>
            <person name="Flegler A."/>
        </authorList>
    </citation>
    <scope>NUCLEOTIDE SEQUENCE [LARGE SCALE GENOMIC DNA]</scope>
    <source>
        <strain evidence="2">KR32</strain>
    </source>
</reference>
<dbReference type="Proteomes" id="UP000326464">
    <property type="component" value="Unassembled WGS sequence"/>
</dbReference>
<evidence type="ECO:0000313" key="2">
    <source>
        <dbReference type="Proteomes" id="UP000326464"/>
    </source>
</evidence>
<gene>
    <name evidence="1" type="ORF">FNH21_06385</name>
</gene>
<dbReference type="RefSeq" id="WP_152813154.1">
    <property type="nucleotide sequence ID" value="NZ_VJXX01000001.1"/>
</dbReference>
<sequence>MTQTISETIPGSLGAGDTAVGAPLHCGGPMTLRETSWHGTSYGMIEQPTGGFDVELVWACACGFQLSHEEPKDLALPLSPALRRVAAAAADLEDVRWHLDQVTDELETAVLEAADGGAAIVDIAEAAHLQPADVHQLASGGHLLGHVG</sequence>
<accession>A0A7X1NNZ5</accession>
<organism evidence="1 2">
    <name type="scientific">Arthrobacter bussei</name>
    <dbReference type="NCBI Taxonomy" id="2594179"/>
    <lineage>
        <taxon>Bacteria</taxon>
        <taxon>Bacillati</taxon>
        <taxon>Actinomycetota</taxon>
        <taxon>Actinomycetes</taxon>
        <taxon>Micrococcales</taxon>
        <taxon>Micrococcaceae</taxon>
        <taxon>Arthrobacter</taxon>
    </lineage>
</organism>
<comment type="caution">
    <text evidence="1">The sequence shown here is derived from an EMBL/GenBank/DDBJ whole genome shotgun (WGS) entry which is preliminary data.</text>
</comment>
<dbReference type="AlphaFoldDB" id="A0A7X1NNZ5"/>